<evidence type="ECO:0000256" key="1">
    <source>
        <dbReference type="SAM" id="Phobius"/>
    </source>
</evidence>
<keyword evidence="1" id="KW-1133">Transmembrane helix</keyword>
<evidence type="ECO:0000313" key="2">
    <source>
        <dbReference type="EMBL" id="MBP1853762.1"/>
    </source>
</evidence>
<comment type="caution">
    <text evidence="2">The sequence shown here is derived from an EMBL/GenBank/DDBJ whole genome shotgun (WGS) entry which is preliminary data.</text>
</comment>
<keyword evidence="3" id="KW-1185">Reference proteome</keyword>
<dbReference type="EMBL" id="JAGGJX010000001">
    <property type="protein sequence ID" value="MBP1853762.1"/>
    <property type="molecule type" value="Genomic_DNA"/>
</dbReference>
<name>A0ABS4E747_9FIRM</name>
<keyword evidence="1" id="KW-0472">Membrane</keyword>
<reference evidence="2 3" key="1">
    <citation type="submission" date="2021-03" db="EMBL/GenBank/DDBJ databases">
        <title>Genomic Encyclopedia of Type Strains, Phase IV (KMG-IV): sequencing the most valuable type-strain genomes for metagenomic binning, comparative biology and taxonomic classification.</title>
        <authorList>
            <person name="Goeker M."/>
        </authorList>
    </citation>
    <scope>NUCLEOTIDE SEQUENCE [LARGE SCALE GENOMIC DNA]</scope>
    <source>
        <strain evidence="2 3">DSM 1289</strain>
    </source>
</reference>
<protein>
    <submittedName>
        <fullName evidence="2">Uncharacterized protein</fullName>
    </submittedName>
</protein>
<feature type="transmembrane region" description="Helical" evidence="1">
    <location>
        <begin position="7"/>
        <end position="28"/>
    </location>
</feature>
<evidence type="ECO:0000313" key="3">
    <source>
        <dbReference type="Proteomes" id="UP000767291"/>
    </source>
</evidence>
<proteinExistence type="predicted"/>
<organism evidence="2 3">
    <name type="scientific">Metaclostridioides mangenotii</name>
    <dbReference type="NCBI Taxonomy" id="1540"/>
    <lineage>
        <taxon>Bacteria</taxon>
        <taxon>Bacillati</taxon>
        <taxon>Bacillota</taxon>
        <taxon>Clostridia</taxon>
        <taxon>Peptostreptococcales</taxon>
        <taxon>Peptostreptococcaceae</taxon>
        <taxon>Metaclostridioides</taxon>
    </lineage>
</organism>
<gene>
    <name evidence="2" type="ORF">J2Z43_000152</name>
</gene>
<keyword evidence="1" id="KW-0812">Transmembrane</keyword>
<accession>A0ABS4E747</accession>
<dbReference type="Proteomes" id="UP000767291">
    <property type="component" value="Unassembled WGS sequence"/>
</dbReference>
<sequence>MKLMRKFKNIVISATIIFICLILLFFNFNTKEHIKGKMKIGVSDDTSGFVINYMTEKNEFDGLELDKLLDMYSVADC</sequence>